<feature type="compositionally biased region" description="Low complexity" evidence="9">
    <location>
        <begin position="259"/>
        <end position="272"/>
    </location>
</feature>
<keyword evidence="4" id="KW-0805">Transcription regulation</keyword>
<evidence type="ECO:0000256" key="2">
    <source>
        <dbReference type="ARBA" id="ARBA00010386"/>
    </source>
</evidence>
<dbReference type="PANTHER" id="PTHR12707">
    <property type="entry name" value="PINN"/>
    <property type="match status" value="1"/>
</dbReference>
<dbReference type="GO" id="GO:0071013">
    <property type="term" value="C:catalytic step 2 spliceosome"/>
    <property type="evidence" value="ECO:0007669"/>
    <property type="project" value="TreeGrafter"/>
</dbReference>
<accession>A0A812BJK6</accession>
<feature type="region of interest" description="Disordered" evidence="9">
    <location>
        <begin position="325"/>
        <end position="404"/>
    </location>
</feature>
<comment type="caution">
    <text evidence="11">The sequence shown here is derived from an EMBL/GenBank/DDBJ whole genome shotgun (WGS) entry which is preliminary data.</text>
</comment>
<evidence type="ECO:0000313" key="11">
    <source>
        <dbReference type="EMBL" id="CAE1230784.1"/>
    </source>
</evidence>
<evidence type="ECO:0000256" key="7">
    <source>
        <dbReference type="ARBA" id="ARBA00023242"/>
    </source>
</evidence>
<dbReference type="EMBL" id="CAHIKZ030000640">
    <property type="protein sequence ID" value="CAE1230784.1"/>
    <property type="molecule type" value="Genomic_DNA"/>
</dbReference>
<evidence type="ECO:0000256" key="6">
    <source>
        <dbReference type="ARBA" id="ARBA00023187"/>
    </source>
</evidence>
<dbReference type="Pfam" id="PF04696">
    <property type="entry name" value="Pinin_SDK_memA"/>
    <property type="match status" value="1"/>
</dbReference>
<feature type="region of interest" description="Disordered" evidence="9">
    <location>
        <begin position="136"/>
        <end position="272"/>
    </location>
</feature>
<name>A0A812BJK6_ACAPH</name>
<evidence type="ECO:0000256" key="5">
    <source>
        <dbReference type="ARBA" id="ARBA00023163"/>
    </source>
</evidence>
<dbReference type="PANTHER" id="PTHR12707:SF0">
    <property type="entry name" value="PININ"/>
    <property type="match status" value="1"/>
</dbReference>
<gene>
    <name evidence="11" type="ORF">SPHA_17875</name>
</gene>
<feature type="compositionally biased region" description="Acidic residues" evidence="9">
    <location>
        <begin position="149"/>
        <end position="166"/>
    </location>
</feature>
<evidence type="ECO:0000256" key="8">
    <source>
        <dbReference type="SAM" id="Coils"/>
    </source>
</evidence>
<feature type="compositionally biased region" description="Polar residues" evidence="9">
    <location>
        <begin position="176"/>
        <end position="186"/>
    </location>
</feature>
<organism evidence="11 12">
    <name type="scientific">Acanthosepion pharaonis</name>
    <name type="common">Pharaoh cuttlefish</name>
    <name type="synonym">Sepia pharaonis</name>
    <dbReference type="NCBI Taxonomy" id="158019"/>
    <lineage>
        <taxon>Eukaryota</taxon>
        <taxon>Metazoa</taxon>
        <taxon>Spiralia</taxon>
        <taxon>Lophotrochozoa</taxon>
        <taxon>Mollusca</taxon>
        <taxon>Cephalopoda</taxon>
        <taxon>Coleoidea</taxon>
        <taxon>Decapodiformes</taxon>
        <taxon>Sepiida</taxon>
        <taxon>Sepiina</taxon>
        <taxon>Sepiidae</taxon>
        <taxon>Acanthosepion</taxon>
    </lineage>
</organism>
<dbReference type="GO" id="GO:0006397">
    <property type="term" value="P:mRNA processing"/>
    <property type="evidence" value="ECO:0007669"/>
    <property type="project" value="UniProtKB-KW"/>
</dbReference>
<proteinExistence type="inferred from homology"/>
<evidence type="ECO:0000256" key="9">
    <source>
        <dbReference type="SAM" id="MobiDB-lite"/>
    </source>
</evidence>
<feature type="compositionally biased region" description="Basic and acidic residues" evidence="9">
    <location>
        <begin position="198"/>
        <end position="208"/>
    </location>
</feature>
<evidence type="ECO:0000256" key="1">
    <source>
        <dbReference type="ARBA" id="ARBA00004123"/>
    </source>
</evidence>
<keyword evidence="7" id="KW-0539">Nucleus</keyword>
<keyword evidence="8" id="KW-0175">Coiled coil</keyword>
<protein>
    <submittedName>
        <fullName evidence="11">PNN</fullName>
    </submittedName>
</protein>
<evidence type="ECO:0000313" key="12">
    <source>
        <dbReference type="Proteomes" id="UP000597762"/>
    </source>
</evidence>
<comment type="similarity">
    <text evidence="2">Belongs to the pinin family.</text>
</comment>
<evidence type="ECO:0000256" key="4">
    <source>
        <dbReference type="ARBA" id="ARBA00023015"/>
    </source>
</evidence>
<reference evidence="11" key="1">
    <citation type="submission" date="2021-01" db="EMBL/GenBank/DDBJ databases">
        <authorList>
            <person name="Li R."/>
            <person name="Bekaert M."/>
        </authorList>
    </citation>
    <scope>NUCLEOTIDE SEQUENCE</scope>
    <source>
        <strain evidence="11">Farmed</strain>
    </source>
</reference>
<evidence type="ECO:0000256" key="3">
    <source>
        <dbReference type="ARBA" id="ARBA00022664"/>
    </source>
</evidence>
<comment type="subcellular location">
    <subcellularLocation>
        <location evidence="1">Nucleus</location>
    </subcellularLocation>
</comment>
<keyword evidence="12" id="KW-1185">Reference proteome</keyword>
<feature type="compositionally biased region" description="Acidic residues" evidence="9">
    <location>
        <begin position="379"/>
        <end position="392"/>
    </location>
</feature>
<feature type="compositionally biased region" description="Gly residues" evidence="9">
    <location>
        <begin position="363"/>
        <end position="372"/>
    </location>
</feature>
<dbReference type="InterPro" id="IPR006786">
    <property type="entry name" value="Pinin_SDK_MemA"/>
</dbReference>
<sequence length="404" mass="45211">MFGLLLGTLQKFKDEAKHRKDKHDQRKQVELKLEEKAQQERDEIRKERELLFQNRREKQARIRLLEQKMELVATHEKCEAEIRKLTNFICTKTKPCIFYLPKVHTPATEGRLTETSKVVEDMIGERRRRLTAEINELMGPSSLASTIEAGEDQEMDEDDDDDDDGENNPAGRKESAQGTGSNNNNNKRYHRGGFSGKDWSKNNKDNRKPSKRSSSSTGGGGSDPHHHHSDNKSSSKHGRGWDERQPEVHRGVKSSKDQSFVSGGASSAISSKALSNKWQLLMEMDSGLEEDEEKSVIPSTIFKPVLPLSPTSVSVTSLSLLPCPRDEHEEEAMEVDKREVRLEENSMNGTEDRRLVEATSSSSGGGGSGGGRRVVLSADVDEEEEDDDDDNNHDEVPTMAAADK</sequence>
<feature type="coiled-coil region" evidence="8">
    <location>
        <begin position="19"/>
        <end position="68"/>
    </location>
</feature>
<dbReference type="OrthoDB" id="330772at2759"/>
<dbReference type="GO" id="GO:0008380">
    <property type="term" value="P:RNA splicing"/>
    <property type="evidence" value="ECO:0007669"/>
    <property type="project" value="UniProtKB-KW"/>
</dbReference>
<keyword evidence="6" id="KW-0508">mRNA splicing</keyword>
<keyword evidence="3" id="KW-0507">mRNA processing</keyword>
<keyword evidence="5" id="KW-0804">Transcription</keyword>
<feature type="domain" description="Pinin/SDK/MemA protein" evidence="10">
    <location>
        <begin position="1"/>
        <end position="116"/>
    </location>
</feature>
<evidence type="ECO:0000259" key="10">
    <source>
        <dbReference type="Pfam" id="PF04696"/>
    </source>
</evidence>
<feature type="compositionally biased region" description="Basic and acidic residues" evidence="9">
    <location>
        <begin position="334"/>
        <end position="356"/>
    </location>
</feature>
<dbReference type="Proteomes" id="UP000597762">
    <property type="component" value="Unassembled WGS sequence"/>
</dbReference>
<dbReference type="AlphaFoldDB" id="A0A812BJK6"/>
<feature type="compositionally biased region" description="Basic residues" evidence="9">
    <location>
        <begin position="225"/>
        <end position="238"/>
    </location>
</feature>
<feature type="compositionally biased region" description="Basic and acidic residues" evidence="9">
    <location>
        <begin position="239"/>
        <end position="256"/>
    </location>
</feature>
<dbReference type="InterPro" id="IPR039853">
    <property type="entry name" value="Pinin"/>
</dbReference>